<dbReference type="PANTHER" id="PTHR11926">
    <property type="entry name" value="GLUCOSYL/GLUCURONOSYL TRANSFERASES"/>
    <property type="match status" value="1"/>
</dbReference>
<accession>A0A843XAQ2</accession>
<dbReference type="Proteomes" id="UP000652761">
    <property type="component" value="Unassembled WGS sequence"/>
</dbReference>
<evidence type="ECO:0000256" key="2">
    <source>
        <dbReference type="ARBA" id="ARBA00022679"/>
    </source>
</evidence>
<name>A0A843XAQ2_COLES</name>
<comment type="similarity">
    <text evidence="1">Belongs to the UDP-glycosyltransferase family.</text>
</comment>
<organism evidence="3 4">
    <name type="scientific">Colocasia esculenta</name>
    <name type="common">Wild taro</name>
    <name type="synonym">Arum esculentum</name>
    <dbReference type="NCBI Taxonomy" id="4460"/>
    <lineage>
        <taxon>Eukaryota</taxon>
        <taxon>Viridiplantae</taxon>
        <taxon>Streptophyta</taxon>
        <taxon>Embryophyta</taxon>
        <taxon>Tracheophyta</taxon>
        <taxon>Spermatophyta</taxon>
        <taxon>Magnoliopsida</taxon>
        <taxon>Liliopsida</taxon>
        <taxon>Araceae</taxon>
        <taxon>Aroideae</taxon>
        <taxon>Colocasieae</taxon>
        <taxon>Colocasia</taxon>
    </lineage>
</organism>
<dbReference type="InterPro" id="IPR002213">
    <property type="entry name" value="UDP_glucos_trans"/>
</dbReference>
<dbReference type="PANTHER" id="PTHR11926:SF1392">
    <property type="entry name" value="GLYCOSYLTRANSFERASE"/>
    <property type="match status" value="1"/>
</dbReference>
<dbReference type="GO" id="GO:0080044">
    <property type="term" value="F:quercetin 7-O-glucosyltransferase activity"/>
    <property type="evidence" value="ECO:0007669"/>
    <property type="project" value="TreeGrafter"/>
</dbReference>
<dbReference type="CDD" id="cd03784">
    <property type="entry name" value="GT1_Gtf-like"/>
    <property type="match status" value="2"/>
</dbReference>
<reference evidence="3" key="1">
    <citation type="submission" date="2017-07" db="EMBL/GenBank/DDBJ databases">
        <title>Taro Niue Genome Assembly and Annotation.</title>
        <authorList>
            <person name="Atibalentja N."/>
            <person name="Keating K."/>
            <person name="Fields C.J."/>
        </authorList>
    </citation>
    <scope>NUCLEOTIDE SEQUENCE</scope>
    <source>
        <strain evidence="3">Niue_2</strain>
        <tissue evidence="3">Leaf</tissue>
    </source>
</reference>
<evidence type="ECO:0000256" key="1">
    <source>
        <dbReference type="ARBA" id="ARBA00009995"/>
    </source>
</evidence>
<protein>
    <submittedName>
        <fullName evidence="3">Uncharacterized protein</fullName>
    </submittedName>
</protein>
<evidence type="ECO:0000313" key="4">
    <source>
        <dbReference type="Proteomes" id="UP000652761"/>
    </source>
</evidence>
<comment type="caution">
    <text evidence="3">The sequence shown here is derived from an EMBL/GenBank/DDBJ whole genome shotgun (WGS) entry which is preliminary data.</text>
</comment>
<dbReference type="PROSITE" id="PS00375">
    <property type="entry name" value="UDPGT"/>
    <property type="match status" value="2"/>
</dbReference>
<dbReference type="InterPro" id="IPR035595">
    <property type="entry name" value="UDP_glycos_trans_CS"/>
</dbReference>
<sequence>MMGAFDGKQSSGAAPPHVLVFPFPLQGHVTPMLKLAEVLSLSGIRVTFVSTERNQRRLLSSASVRARLARRPGLHLRCIPEDFPKNNPRNFADAAQMIQEFDAAAQPRLREILSSGSGGADPEGEPPVTCVVADALIKLAVDVAVDLGVPIIGFRTSSACSFWADQCIPDLIATGVITYQDGCDLDELVSWLPGTESFLRRRDLPSLCRVVDTDDPAMQVLRGMTQNVARYQGIIFNTAEFAEPTVLAHVRGQVSTYPIGPLHGLLQTVEHMKGAAGDGGVDGVPFSCNSTSLLQEDRACMEWLDAKPPASVVYVSFGSIALVLREHLLEIWHGLVNSGYHFLWVVRPGFVVDGGGNGGDWPAEAGEGAKGRGYRVEWAPQEEVLGHPAVGCFLTHSGWNSTIEGLWAGVPMACCPNLADQYLSRRMIAELWKIGVEIKNTCDRAAVEKAVREVMGGERASEIRAAAASMSKTAREGVEEGGSSYMNMERLIQDIRAMSSRRHQHGEQSSGGPPPHVLIFPYPLQSHITPMLKLAEVLSLSGMRVTFLNTDDNQRRLLSSASVRARLARRPGLLLRCIPHGLPDDNPRDVGQAVEMVKAFDAAAQPRFREILSTSPGGADTEGEPPVTCVVADGLISLALDVAEDLGVPIIAFRTSSAFSFWADLCIPDLIATGVFPLQGLLTSTIRTTLYCSTAAHNHKRIYRAIHACCVYLISMGAVTDGCDLDEQVGCVPGSESFLRRRDLPSLCRARDIDDPVMQLLRERTQNVSRYRGVVFNTAEFAESTFLSHIRGQVQSSIYPIGPLHGLLQTVENLNGGARGGGDDGVPSSDSTSLWQEDGACMEWLDARPPASVVYVSFGSLALVKREQLVELWHGLLNSGYHFVWVVRPGHVVDDGGGRNGWVRPAEMEEGTEERWLEVEWAPQQEVLAHPAVGCFLTHSGWNSTLEGVWAGVPMMCWPNFADQHINSRFVSEVWRIGMAITGSCDRAAVEKAVREVMGGERSSEMRKAVSSMSERARECVEVRGSSYMNLERLIRDIRTLSSRRHKVHA</sequence>
<keyword evidence="4" id="KW-1185">Reference proteome</keyword>
<dbReference type="FunFam" id="3.40.50.2000:FF:000040">
    <property type="entry name" value="UDP-glycosyltransferase 76C1"/>
    <property type="match status" value="1"/>
</dbReference>
<dbReference type="AlphaFoldDB" id="A0A843XAQ2"/>
<dbReference type="Pfam" id="PF00201">
    <property type="entry name" value="UDPGT"/>
    <property type="match status" value="2"/>
</dbReference>
<dbReference type="GO" id="GO:0080043">
    <property type="term" value="F:quercetin 3-O-glucosyltransferase activity"/>
    <property type="evidence" value="ECO:0007669"/>
    <property type="project" value="TreeGrafter"/>
</dbReference>
<dbReference type="OrthoDB" id="5835829at2759"/>
<dbReference type="FunFam" id="3.40.50.2000:FF:000060">
    <property type="entry name" value="Glycosyltransferase"/>
    <property type="match status" value="1"/>
</dbReference>
<dbReference type="Gene3D" id="3.40.50.2000">
    <property type="entry name" value="Glycogen Phosphorylase B"/>
    <property type="match status" value="4"/>
</dbReference>
<evidence type="ECO:0000313" key="3">
    <source>
        <dbReference type="EMBL" id="MQM16406.1"/>
    </source>
</evidence>
<keyword evidence="2" id="KW-0808">Transferase</keyword>
<dbReference type="EMBL" id="NMUH01006987">
    <property type="protein sequence ID" value="MQM16406.1"/>
    <property type="molecule type" value="Genomic_DNA"/>
</dbReference>
<gene>
    <name evidence="3" type="ORF">Taro_049360</name>
</gene>
<proteinExistence type="inferred from homology"/>
<dbReference type="SUPFAM" id="SSF53756">
    <property type="entry name" value="UDP-Glycosyltransferase/glycogen phosphorylase"/>
    <property type="match status" value="2"/>
</dbReference>